<dbReference type="EMBL" id="BLXT01000300">
    <property type="protein sequence ID" value="GFN75817.1"/>
    <property type="molecule type" value="Genomic_DNA"/>
</dbReference>
<comment type="caution">
    <text evidence="1">The sequence shown here is derived from an EMBL/GenBank/DDBJ whole genome shotgun (WGS) entry which is preliminary data.</text>
</comment>
<reference evidence="1 2" key="1">
    <citation type="journal article" date="2021" name="Elife">
        <title>Chloroplast acquisition without the gene transfer in kleptoplastic sea slugs, Plakobranchus ocellatus.</title>
        <authorList>
            <person name="Maeda T."/>
            <person name="Takahashi S."/>
            <person name="Yoshida T."/>
            <person name="Shimamura S."/>
            <person name="Takaki Y."/>
            <person name="Nagai Y."/>
            <person name="Toyoda A."/>
            <person name="Suzuki Y."/>
            <person name="Arimoto A."/>
            <person name="Ishii H."/>
            <person name="Satoh N."/>
            <person name="Nishiyama T."/>
            <person name="Hasebe M."/>
            <person name="Maruyama T."/>
            <person name="Minagawa J."/>
            <person name="Obokata J."/>
            <person name="Shigenobu S."/>
        </authorList>
    </citation>
    <scope>NUCLEOTIDE SEQUENCE [LARGE SCALE GENOMIC DNA]</scope>
</reference>
<gene>
    <name evidence="1" type="ORF">PoB_000232300</name>
</gene>
<name>A0AAV3Y0M8_9GAST</name>
<dbReference type="Proteomes" id="UP000735302">
    <property type="component" value="Unassembled WGS sequence"/>
</dbReference>
<protein>
    <submittedName>
        <fullName evidence="1">Integrase core domain protein</fullName>
    </submittedName>
</protein>
<accession>A0AAV3Y0M8</accession>
<dbReference type="AlphaFoldDB" id="A0AAV3Y0M8"/>
<organism evidence="1 2">
    <name type="scientific">Plakobranchus ocellatus</name>
    <dbReference type="NCBI Taxonomy" id="259542"/>
    <lineage>
        <taxon>Eukaryota</taxon>
        <taxon>Metazoa</taxon>
        <taxon>Spiralia</taxon>
        <taxon>Lophotrochozoa</taxon>
        <taxon>Mollusca</taxon>
        <taxon>Gastropoda</taxon>
        <taxon>Heterobranchia</taxon>
        <taxon>Euthyneura</taxon>
        <taxon>Panpulmonata</taxon>
        <taxon>Sacoglossa</taxon>
        <taxon>Placobranchoidea</taxon>
        <taxon>Plakobranchidae</taxon>
        <taxon>Plakobranchus</taxon>
    </lineage>
</organism>
<proteinExistence type="predicted"/>
<evidence type="ECO:0000313" key="1">
    <source>
        <dbReference type="EMBL" id="GFN75817.1"/>
    </source>
</evidence>
<sequence length="129" mass="14285">MVQQPDNGKEFASIVISSGKECWPTFKTVYGKPHHPQSQEMSKELTRTLKICCVLGCRKNSVHWSESFFILGLKEHPYELSGCKAKVGLTALSLPEGVERRWHSGLQIRPEMCRDPSVADSSPATGALA</sequence>
<evidence type="ECO:0000313" key="2">
    <source>
        <dbReference type="Proteomes" id="UP000735302"/>
    </source>
</evidence>
<keyword evidence="2" id="KW-1185">Reference proteome</keyword>